<dbReference type="AlphaFoldDB" id="A0A7D9LJ58"/>
<dbReference type="Proteomes" id="UP001152795">
    <property type="component" value="Unassembled WGS sequence"/>
</dbReference>
<feature type="region of interest" description="Disordered" evidence="1">
    <location>
        <begin position="41"/>
        <end position="80"/>
    </location>
</feature>
<accession>A0A7D9LJ58</accession>
<sequence length="365" mass="40973">MEALTSKQKILGAKNVAVLEELNQNLYSTTSHRLDYDSQRALSKPNSQAASNQTKPKQTVRIKTPHPMPGREQMYNDATSHPNENNPKCVLCNCQIYVADFYDGTADYPICNYCKSTGVFRLDFYDNPYAYRDQVSRQYQQPKHTITPLSLSELRRLTGSVVGQSGKTRAPDSGNEPGLMKLIKAPIEKTHLFTSPLNYLGYYSGRQRNRLPSLIRKLPNGATLYQDIDDVATPHEAQTPKRIAFKRVAIPASLKDKEYLRGKGICCSEYFLSKDRKQNDAKISEILPDVYFPLCCEKGEARTCEDHHDFRECLARKPTAPEKVKTFQSLAHKNDDDNGDDDDGGDDEGDNGDGSDDGDDDDGDD</sequence>
<feature type="compositionally biased region" description="Acidic residues" evidence="1">
    <location>
        <begin position="337"/>
        <end position="365"/>
    </location>
</feature>
<name>A0A7D9LJ58_PARCT</name>
<protein>
    <submittedName>
        <fullName evidence="2">Uncharacterized protein</fullName>
    </submittedName>
</protein>
<keyword evidence="3" id="KW-1185">Reference proteome</keyword>
<dbReference type="EMBL" id="CACRXK020019638">
    <property type="protein sequence ID" value="CAB4033884.1"/>
    <property type="molecule type" value="Genomic_DNA"/>
</dbReference>
<feature type="compositionally biased region" description="Polar residues" evidence="1">
    <location>
        <begin position="41"/>
        <end position="57"/>
    </location>
</feature>
<gene>
    <name evidence="2" type="ORF">PACLA_8A010085</name>
</gene>
<organism evidence="2 3">
    <name type="scientific">Paramuricea clavata</name>
    <name type="common">Red gorgonian</name>
    <name type="synonym">Violescent sea-whip</name>
    <dbReference type="NCBI Taxonomy" id="317549"/>
    <lineage>
        <taxon>Eukaryota</taxon>
        <taxon>Metazoa</taxon>
        <taxon>Cnidaria</taxon>
        <taxon>Anthozoa</taxon>
        <taxon>Octocorallia</taxon>
        <taxon>Malacalcyonacea</taxon>
        <taxon>Plexauridae</taxon>
        <taxon>Paramuricea</taxon>
    </lineage>
</organism>
<evidence type="ECO:0000313" key="2">
    <source>
        <dbReference type="EMBL" id="CAB4033884.1"/>
    </source>
</evidence>
<evidence type="ECO:0000256" key="1">
    <source>
        <dbReference type="SAM" id="MobiDB-lite"/>
    </source>
</evidence>
<feature type="region of interest" description="Disordered" evidence="1">
    <location>
        <begin position="327"/>
        <end position="365"/>
    </location>
</feature>
<comment type="caution">
    <text evidence="2">The sequence shown here is derived from an EMBL/GenBank/DDBJ whole genome shotgun (WGS) entry which is preliminary data.</text>
</comment>
<feature type="non-terminal residue" evidence="2">
    <location>
        <position position="1"/>
    </location>
</feature>
<reference evidence="2" key="1">
    <citation type="submission" date="2020-04" db="EMBL/GenBank/DDBJ databases">
        <authorList>
            <person name="Alioto T."/>
            <person name="Alioto T."/>
            <person name="Gomez Garrido J."/>
        </authorList>
    </citation>
    <scope>NUCLEOTIDE SEQUENCE</scope>
    <source>
        <strain evidence="2">A484AB</strain>
    </source>
</reference>
<evidence type="ECO:0000313" key="3">
    <source>
        <dbReference type="Proteomes" id="UP001152795"/>
    </source>
</evidence>
<proteinExistence type="predicted"/>